<dbReference type="OrthoDB" id="277140at2759"/>
<name>K2NBW8_TRYCR</name>
<evidence type="ECO:0000313" key="3">
    <source>
        <dbReference type="Proteomes" id="UP000007350"/>
    </source>
</evidence>
<evidence type="ECO:0000313" key="2">
    <source>
        <dbReference type="EMBL" id="EKF32381.1"/>
    </source>
</evidence>
<gene>
    <name evidence="2" type="ORF">MOQ_003771</name>
</gene>
<protein>
    <submittedName>
        <fullName evidence="2">Uncharacterized protein</fullName>
    </submittedName>
</protein>
<dbReference type="Proteomes" id="UP000007350">
    <property type="component" value="Unassembled WGS sequence"/>
</dbReference>
<keyword evidence="3" id="KW-1185">Reference proteome</keyword>
<organism evidence="2 3">
    <name type="scientific">Trypanosoma cruzi marinkellei</name>
    <dbReference type="NCBI Taxonomy" id="85056"/>
    <lineage>
        <taxon>Eukaryota</taxon>
        <taxon>Discoba</taxon>
        <taxon>Euglenozoa</taxon>
        <taxon>Kinetoplastea</taxon>
        <taxon>Metakinetoplastina</taxon>
        <taxon>Trypanosomatida</taxon>
        <taxon>Trypanosomatidae</taxon>
        <taxon>Trypanosoma</taxon>
        <taxon>Schizotrypanum</taxon>
    </lineage>
</organism>
<feature type="transmembrane region" description="Helical" evidence="1">
    <location>
        <begin position="109"/>
        <end position="126"/>
    </location>
</feature>
<accession>K2NBW8</accession>
<sequence length="239" mass="27637">MFFFSKNLRKMNDFTTDLANKQIKKKHVYGYDLYSDSVRKYYPVNDIRTAKNAILNNIHDYLDHLGEFETNSNYKKERITLYLSIFVTVLINSVLLIGKDFLKPYPRTTYMLMGIAGFFCFIACLFESSQASDRVVLTAAGSSFRGNDTRRRDYLRALRGRKICVRVNEVPNSTRVTIEAQLVGPSRPFAASSVYYSVFKEVSYGRYFSKDGFFYPPPMVEDVDMLLRSLNSSLPKKKQ</sequence>
<keyword evidence="1" id="KW-0472">Membrane</keyword>
<comment type="caution">
    <text evidence="2">The sequence shown here is derived from an EMBL/GenBank/DDBJ whole genome shotgun (WGS) entry which is preliminary data.</text>
</comment>
<feature type="transmembrane region" description="Helical" evidence="1">
    <location>
        <begin position="79"/>
        <end position="97"/>
    </location>
</feature>
<dbReference type="EMBL" id="AHKC01009866">
    <property type="protein sequence ID" value="EKF32381.1"/>
    <property type="molecule type" value="Genomic_DNA"/>
</dbReference>
<evidence type="ECO:0000256" key="1">
    <source>
        <dbReference type="SAM" id="Phobius"/>
    </source>
</evidence>
<keyword evidence="1" id="KW-0812">Transmembrane</keyword>
<proteinExistence type="predicted"/>
<reference evidence="2 3" key="1">
    <citation type="journal article" date="2012" name="BMC Genomics">
        <title>Comparative genomic analysis of human infective Trypanosoma cruzi lineages with the bat-restricted subspecies T. cruzi marinkellei.</title>
        <authorList>
            <person name="Franzen O."/>
            <person name="Talavera-Lopez C."/>
            <person name="Ochaya S."/>
            <person name="Butler C.E."/>
            <person name="Messenger L.A."/>
            <person name="Lewis M.D."/>
            <person name="Llewellyn M.S."/>
            <person name="Marinkelle C.J."/>
            <person name="Tyler K.M."/>
            <person name="Miles M.A."/>
            <person name="Andersson B."/>
        </authorList>
    </citation>
    <scope>NUCLEOTIDE SEQUENCE [LARGE SCALE GENOMIC DNA]</scope>
    <source>
        <strain evidence="2 3">B7</strain>
    </source>
</reference>
<keyword evidence="1" id="KW-1133">Transmembrane helix</keyword>
<dbReference type="AlphaFoldDB" id="K2NBW8"/>